<reference evidence="2" key="3">
    <citation type="submission" date="2021-06" db="EMBL/GenBank/DDBJ databases">
        <title>Genomic Description and Analysis of Intracellular Bacteria, Candidatus Berkiella cookevillensis and Candidatus Berkiella aquae.</title>
        <authorList>
            <person name="Kidane D.T."/>
            <person name="Mehari Y.T."/>
            <person name="Rice F.C."/>
            <person name="Arivett B.A."/>
            <person name="Farone A.L."/>
            <person name="Berk S.G."/>
            <person name="Farone M.B."/>
        </authorList>
    </citation>
    <scope>NUCLEOTIDE SEQUENCE</scope>
    <source>
        <strain evidence="2">CC99</strain>
    </source>
</reference>
<keyword evidence="3" id="KW-1185">Reference proteome</keyword>
<reference evidence="1" key="1">
    <citation type="submission" date="2015-09" db="EMBL/GenBank/DDBJ databases">
        <title>Draft Genome Sequences of Two Novel Amoeba-resistant Intranuclear Bacteria, Candidatus Berkiella cookevillensis and Candidatus Berkiella aquae.</title>
        <authorList>
            <person name="Mehari Y.T."/>
            <person name="Arivett B.A."/>
            <person name="Farone A.L."/>
            <person name="Gunderson J.H."/>
            <person name="Farone M.B."/>
        </authorList>
    </citation>
    <scope>NUCLEOTIDE SEQUENCE [LARGE SCALE GENOMIC DNA]</scope>
    <source>
        <strain evidence="1">CC99</strain>
    </source>
</reference>
<dbReference type="RefSeq" id="WP_057625619.1">
    <property type="nucleotide sequence ID" value="NZ_LKHV02000001.1"/>
</dbReference>
<dbReference type="EMBL" id="LKHV01000024">
    <property type="protein sequence ID" value="KRG17223.1"/>
    <property type="molecule type" value="Genomic_DNA"/>
</dbReference>
<dbReference type="AlphaFoldDB" id="A0A0Q9YKK4"/>
<evidence type="ECO:0000313" key="2">
    <source>
        <dbReference type="EMBL" id="MCS5707719.1"/>
    </source>
</evidence>
<name>A0A0Q9YKK4_9GAMM</name>
<gene>
    <name evidence="2" type="ORF">CC99x_002240</name>
    <name evidence="1" type="ORF">CC99x_02540</name>
</gene>
<evidence type="ECO:0000313" key="1">
    <source>
        <dbReference type="EMBL" id="KRG17223.1"/>
    </source>
</evidence>
<dbReference type="Proteomes" id="UP000051494">
    <property type="component" value="Unassembled WGS sequence"/>
</dbReference>
<proteinExistence type="predicted"/>
<organism evidence="1">
    <name type="scientific">Candidatus Berkiella cookevillensis</name>
    <dbReference type="NCBI Taxonomy" id="437022"/>
    <lineage>
        <taxon>Bacteria</taxon>
        <taxon>Pseudomonadati</taxon>
        <taxon>Pseudomonadota</taxon>
        <taxon>Gammaproteobacteria</taxon>
        <taxon>Candidatus Berkiellales</taxon>
        <taxon>Candidatus Berkiellaceae</taxon>
        <taxon>Candidatus Berkiella</taxon>
    </lineage>
</organism>
<reference evidence="2" key="2">
    <citation type="journal article" date="2016" name="Genome Announc.">
        <title>Draft Genome Sequences of Two Novel Amoeba-Resistant Intranuclear Bacteria, 'Candidatus Berkiella cookevillensis' and 'Candidatus Berkiella aquae'.</title>
        <authorList>
            <person name="Mehari Y.T."/>
            <person name="Arivett B.A."/>
            <person name="Farone A.L."/>
            <person name="Gunderson J.H."/>
            <person name="Farone M.B."/>
        </authorList>
    </citation>
    <scope>NUCLEOTIDE SEQUENCE</scope>
    <source>
        <strain evidence="2">CC99</strain>
    </source>
</reference>
<dbReference type="EMBL" id="LKHV02000001">
    <property type="protein sequence ID" value="MCS5707719.1"/>
    <property type="molecule type" value="Genomic_DNA"/>
</dbReference>
<accession>A0A0Q9YKK4</accession>
<comment type="caution">
    <text evidence="1">The sequence shown here is derived from an EMBL/GenBank/DDBJ whole genome shotgun (WGS) entry which is preliminary data.</text>
</comment>
<sequence>MRNLNIAETIGVSGGDLCDGGMCVQISTTGIPANHYQTINSNIQSIINDPLCFEKAIMNILNAGAGEYLETYFNNLDSSTHFYFV</sequence>
<protein>
    <submittedName>
        <fullName evidence="1">Uncharacterized protein</fullName>
    </submittedName>
</protein>
<evidence type="ECO:0000313" key="3">
    <source>
        <dbReference type="Proteomes" id="UP000051494"/>
    </source>
</evidence>